<dbReference type="RefSeq" id="WP_129622192.1">
    <property type="nucleotide sequence ID" value="NZ_LR215024.1"/>
</dbReference>
<dbReference type="Gene3D" id="3.40.50.300">
    <property type="entry name" value="P-loop containing nucleotide triphosphate hydrolases"/>
    <property type="match status" value="1"/>
</dbReference>
<dbReference type="EMBL" id="LR215024">
    <property type="protein sequence ID" value="VEU71228.1"/>
    <property type="molecule type" value="Genomic_DNA"/>
</dbReference>
<evidence type="ECO:0000256" key="3">
    <source>
        <dbReference type="ARBA" id="ARBA00022527"/>
    </source>
</evidence>
<dbReference type="GO" id="GO:0000155">
    <property type="term" value="F:phosphorelay sensor kinase activity"/>
    <property type="evidence" value="ECO:0007669"/>
    <property type="project" value="InterPro"/>
</dbReference>
<dbReference type="SUPFAM" id="SSF53795">
    <property type="entry name" value="PEP carboxykinase-like"/>
    <property type="match status" value="1"/>
</dbReference>
<keyword evidence="4 12" id="KW-0808">Transferase</keyword>
<name>A0A449AWX1_9BACT</name>
<dbReference type="Pfam" id="PF07475">
    <property type="entry name" value="Hpr_kinase_C"/>
    <property type="match status" value="1"/>
</dbReference>
<dbReference type="InterPro" id="IPR011126">
    <property type="entry name" value="Hpr_kin/Pase_Hpr_N"/>
</dbReference>
<comment type="catalytic activity">
    <reaction evidence="9">
        <text>[HPr protein]-O-phospho-L-serine + phosphate + H(+) = [HPr protein]-L-serine + diphosphate</text>
        <dbReference type="Rhea" id="RHEA:46604"/>
        <dbReference type="Rhea" id="RHEA-COMP:11602"/>
        <dbReference type="Rhea" id="RHEA-COMP:11603"/>
        <dbReference type="ChEBI" id="CHEBI:15378"/>
        <dbReference type="ChEBI" id="CHEBI:29999"/>
        <dbReference type="ChEBI" id="CHEBI:33019"/>
        <dbReference type="ChEBI" id="CHEBI:43474"/>
        <dbReference type="ChEBI" id="CHEBI:83421"/>
    </reaction>
</comment>
<organism evidence="12 13">
    <name type="scientific">Mycoplasmopsis glycophila</name>
    <dbReference type="NCBI Taxonomy" id="171285"/>
    <lineage>
        <taxon>Bacteria</taxon>
        <taxon>Bacillati</taxon>
        <taxon>Mycoplasmatota</taxon>
        <taxon>Mycoplasmoidales</taxon>
        <taxon>Metamycoplasmataceae</taxon>
        <taxon>Mycoplasmopsis</taxon>
    </lineage>
</organism>
<dbReference type="Pfam" id="PF02603">
    <property type="entry name" value="Hpr_kinase_N"/>
    <property type="match status" value="1"/>
</dbReference>
<dbReference type="CDD" id="cd01918">
    <property type="entry name" value="HprK_C"/>
    <property type="match status" value="1"/>
</dbReference>
<evidence type="ECO:0000256" key="5">
    <source>
        <dbReference type="ARBA" id="ARBA00022741"/>
    </source>
</evidence>
<dbReference type="GO" id="GO:0006109">
    <property type="term" value="P:regulation of carbohydrate metabolic process"/>
    <property type="evidence" value="ECO:0007669"/>
    <property type="project" value="InterPro"/>
</dbReference>
<dbReference type="InterPro" id="IPR003755">
    <property type="entry name" value="HPr(Ser)_kin/Pase"/>
</dbReference>
<feature type="domain" description="HPr kinase/phosphorylase C-terminal" evidence="11">
    <location>
        <begin position="141"/>
        <end position="307"/>
    </location>
</feature>
<evidence type="ECO:0000256" key="7">
    <source>
        <dbReference type="ARBA" id="ARBA00022840"/>
    </source>
</evidence>
<evidence type="ECO:0000259" key="11">
    <source>
        <dbReference type="Pfam" id="PF07475"/>
    </source>
</evidence>
<keyword evidence="7" id="KW-0067">ATP-binding</keyword>
<evidence type="ECO:0000313" key="13">
    <source>
        <dbReference type="Proteomes" id="UP000290815"/>
    </source>
</evidence>
<feature type="domain" description="HPr(Ser) kinase/phosphorylase N-terminal" evidence="10">
    <location>
        <begin position="9"/>
        <end position="137"/>
    </location>
</feature>
<evidence type="ECO:0000256" key="1">
    <source>
        <dbReference type="ARBA" id="ARBA00001120"/>
    </source>
</evidence>
<keyword evidence="6 12" id="KW-0418">Kinase</keyword>
<dbReference type="Proteomes" id="UP000290815">
    <property type="component" value="Chromosome"/>
</dbReference>
<comment type="similarity">
    <text evidence="2">Belongs to the HPrK/P family.</text>
</comment>
<dbReference type="NCBIfam" id="TIGR00679">
    <property type="entry name" value="hpr-ser"/>
    <property type="match status" value="1"/>
</dbReference>
<keyword evidence="3" id="KW-0723">Serine/threonine-protein kinase</keyword>
<evidence type="ECO:0000259" key="10">
    <source>
        <dbReference type="Pfam" id="PF02603"/>
    </source>
</evidence>
<gene>
    <name evidence="12" type="primary">hprK</name>
    <name evidence="12" type="ORF">NCTC10194_00728</name>
</gene>
<dbReference type="PANTHER" id="PTHR30305">
    <property type="entry name" value="PROTEIN YJDM-RELATED"/>
    <property type="match status" value="1"/>
</dbReference>
<keyword evidence="13" id="KW-1185">Reference proteome</keyword>
<evidence type="ECO:0000256" key="9">
    <source>
        <dbReference type="ARBA" id="ARBA00047657"/>
    </source>
</evidence>
<dbReference type="AlphaFoldDB" id="A0A449AWX1"/>
<evidence type="ECO:0000256" key="8">
    <source>
        <dbReference type="ARBA" id="ARBA00023268"/>
    </source>
</evidence>
<evidence type="ECO:0000256" key="2">
    <source>
        <dbReference type="ARBA" id="ARBA00006883"/>
    </source>
</evidence>
<dbReference type="GO" id="GO:0005524">
    <property type="term" value="F:ATP binding"/>
    <property type="evidence" value="ECO:0007669"/>
    <property type="project" value="UniProtKB-KW"/>
</dbReference>
<sequence length="316" mass="34972">MSRRTHDKINVLKIIHFFDLNIVNADNPNIEYNDIHEPAIKRVGLELSEHIRTDRISYNVISWGTSESMWFAQIGKERTVNALEHVISQKPPIIILSKGVNKPALSWIIEVANKYNVPVALTKTNSSVISTVIGSYLNDFFAEETQVHGTLVLIGGTGVLITGASGVGKSEAALELIQKGHILIADDAVMIKDSGNSFIGRSPKMIRNLLEVRGIGLIDVKYTYGISSVAKSSIIDLVVELVQQDKQNELDRLGTEILKYPILGRYIRKIKVPIKQGGSAAALIEVAVSAYLAWKEGKSVLDEIEKRRQEGEDDEF</sequence>
<accession>A0A449AWX1</accession>
<evidence type="ECO:0000256" key="4">
    <source>
        <dbReference type="ARBA" id="ARBA00022679"/>
    </source>
</evidence>
<keyword evidence="5" id="KW-0547">Nucleotide-binding</keyword>
<dbReference type="InterPro" id="IPR011104">
    <property type="entry name" value="Hpr_kin/Pase_C"/>
</dbReference>
<evidence type="ECO:0000313" key="12">
    <source>
        <dbReference type="EMBL" id="VEU71228.1"/>
    </source>
</evidence>
<dbReference type="KEGG" id="mgly:NCTC10194_00728"/>
<dbReference type="InterPro" id="IPR027417">
    <property type="entry name" value="P-loop_NTPase"/>
</dbReference>
<dbReference type="GO" id="GO:0004674">
    <property type="term" value="F:protein serine/threonine kinase activity"/>
    <property type="evidence" value="ECO:0007669"/>
    <property type="project" value="UniProtKB-KW"/>
</dbReference>
<comment type="catalytic activity">
    <reaction evidence="1">
        <text>[HPr protein]-L-serine + ATP = [HPr protein]-O-phospho-L-serine + ADP + H(+)</text>
        <dbReference type="Rhea" id="RHEA:46600"/>
        <dbReference type="Rhea" id="RHEA-COMP:11602"/>
        <dbReference type="Rhea" id="RHEA-COMP:11603"/>
        <dbReference type="ChEBI" id="CHEBI:15378"/>
        <dbReference type="ChEBI" id="CHEBI:29999"/>
        <dbReference type="ChEBI" id="CHEBI:30616"/>
        <dbReference type="ChEBI" id="CHEBI:83421"/>
        <dbReference type="ChEBI" id="CHEBI:456216"/>
    </reaction>
</comment>
<evidence type="ECO:0000256" key="6">
    <source>
        <dbReference type="ARBA" id="ARBA00022777"/>
    </source>
</evidence>
<protein>
    <submittedName>
        <fullName evidence="12">HPr kinase/phosphorylase</fullName>
        <ecNumber evidence="12">2.7.11.-</ecNumber>
    </submittedName>
</protein>
<keyword evidence="8" id="KW-0511">Multifunctional enzyme</keyword>
<reference evidence="12 13" key="1">
    <citation type="submission" date="2019-01" db="EMBL/GenBank/DDBJ databases">
        <authorList>
            <consortium name="Pathogen Informatics"/>
        </authorList>
    </citation>
    <scope>NUCLEOTIDE SEQUENCE [LARGE SCALE GENOMIC DNA]</scope>
    <source>
        <strain evidence="12 13">NCTC10194</strain>
    </source>
</reference>
<dbReference type="SUPFAM" id="SSF75138">
    <property type="entry name" value="HprK N-terminal domain-like"/>
    <property type="match status" value="1"/>
</dbReference>
<dbReference type="Gene3D" id="3.40.1390.20">
    <property type="entry name" value="HprK N-terminal domain-like"/>
    <property type="match status" value="1"/>
</dbReference>
<dbReference type="EC" id="2.7.11.-" evidence="12"/>
<proteinExistence type="inferred from homology"/>
<dbReference type="InterPro" id="IPR028979">
    <property type="entry name" value="Ser_kin/Pase_Hpr-like_N_sf"/>
</dbReference>
<dbReference type="PANTHER" id="PTHR30305:SF1">
    <property type="entry name" value="HPR KINASE_PHOSPHORYLASE"/>
    <property type="match status" value="1"/>
</dbReference>